<gene>
    <name evidence="11" type="primary">LOC100617233</name>
</gene>
<dbReference type="InParanoid" id="F6ZGE0"/>
<dbReference type="GeneTree" id="ENSGT00950000182718"/>
<dbReference type="AlphaFoldDB" id="F6ZGE0"/>
<keyword evidence="4 8" id="KW-0297">G-protein coupled receptor</keyword>
<evidence type="ECO:0000313" key="12">
    <source>
        <dbReference type="Proteomes" id="UP000002280"/>
    </source>
</evidence>
<dbReference type="PROSITE" id="PS00237">
    <property type="entry name" value="G_PROTEIN_RECEP_F1_1"/>
    <property type="match status" value="1"/>
</dbReference>
<organism evidence="11 12">
    <name type="scientific">Monodelphis domestica</name>
    <name type="common">Gray short-tailed opossum</name>
    <dbReference type="NCBI Taxonomy" id="13616"/>
    <lineage>
        <taxon>Eukaryota</taxon>
        <taxon>Metazoa</taxon>
        <taxon>Chordata</taxon>
        <taxon>Craniata</taxon>
        <taxon>Vertebrata</taxon>
        <taxon>Euteleostomi</taxon>
        <taxon>Mammalia</taxon>
        <taxon>Metatheria</taxon>
        <taxon>Didelphimorphia</taxon>
        <taxon>Didelphidae</taxon>
        <taxon>Monodelphis</taxon>
    </lineage>
</organism>
<feature type="domain" description="G-protein coupled receptors family 1 profile" evidence="10">
    <location>
        <begin position="73"/>
        <end position="322"/>
    </location>
</feature>
<accession>F6ZGE0</accession>
<name>F6ZGE0_MONDO</name>
<dbReference type="PANTHER" id="PTHR48018">
    <property type="entry name" value="OLFACTORY RECEPTOR"/>
    <property type="match status" value="1"/>
</dbReference>
<comment type="subcellular location">
    <subcellularLocation>
        <location evidence="9">Cell membrane</location>
        <topology evidence="9">Multi-pass membrane protein</topology>
    </subcellularLocation>
    <subcellularLocation>
        <location evidence="1">Membrane</location>
        <topology evidence="1">Multi-pass membrane protein</topology>
    </subcellularLocation>
</comment>
<evidence type="ECO:0000313" key="11">
    <source>
        <dbReference type="Ensembl" id="ENSMODP00000025045.3"/>
    </source>
</evidence>
<dbReference type="Gene3D" id="1.20.1070.10">
    <property type="entry name" value="Rhodopsin 7-helix transmembrane proteins"/>
    <property type="match status" value="1"/>
</dbReference>
<feature type="transmembrane region" description="Helical" evidence="9">
    <location>
        <begin position="270"/>
        <end position="293"/>
    </location>
</feature>
<reference evidence="11 12" key="1">
    <citation type="journal article" date="2007" name="Nature">
        <title>Genome of the marsupial Monodelphis domestica reveals innovation in non-coding sequences.</title>
        <authorList>
            <person name="Mikkelsen T.S."/>
            <person name="Wakefield M.J."/>
            <person name="Aken B."/>
            <person name="Amemiya C.T."/>
            <person name="Chang J.L."/>
            <person name="Duke S."/>
            <person name="Garber M."/>
            <person name="Gentles A.J."/>
            <person name="Goodstadt L."/>
            <person name="Heger A."/>
            <person name="Jurka J."/>
            <person name="Kamal M."/>
            <person name="Mauceli E."/>
            <person name="Searle S.M."/>
            <person name="Sharpe T."/>
            <person name="Baker M.L."/>
            <person name="Batzer M.A."/>
            <person name="Benos P.V."/>
            <person name="Belov K."/>
            <person name="Clamp M."/>
            <person name="Cook A."/>
            <person name="Cuff J."/>
            <person name="Das R."/>
            <person name="Davidow L."/>
            <person name="Deakin J.E."/>
            <person name="Fazzari M.J."/>
            <person name="Glass J.L."/>
            <person name="Grabherr M."/>
            <person name="Greally J.M."/>
            <person name="Gu W."/>
            <person name="Hore T.A."/>
            <person name="Huttley G.A."/>
            <person name="Kleber M."/>
            <person name="Jirtle R.L."/>
            <person name="Koina E."/>
            <person name="Lee J.T."/>
            <person name="Mahony S."/>
            <person name="Marra M.A."/>
            <person name="Miller R.D."/>
            <person name="Nicholls R.D."/>
            <person name="Oda M."/>
            <person name="Papenfuss A.T."/>
            <person name="Parra Z.E."/>
            <person name="Pollock D.D."/>
            <person name="Ray D.A."/>
            <person name="Schein J.E."/>
            <person name="Speed T.P."/>
            <person name="Thompson K."/>
            <person name="VandeBerg J.L."/>
            <person name="Wade C.M."/>
            <person name="Walker J.A."/>
            <person name="Waters P.D."/>
            <person name="Webber C."/>
            <person name="Weidman J.R."/>
            <person name="Xie X."/>
            <person name="Zody M.C."/>
            <person name="Baldwin J."/>
            <person name="Abdouelleil A."/>
            <person name="Abdulkadir J."/>
            <person name="Abebe A."/>
            <person name="Abera B."/>
            <person name="Abreu J."/>
            <person name="Acer S.C."/>
            <person name="Aftuck L."/>
            <person name="Alexander A."/>
            <person name="An P."/>
            <person name="Anderson E."/>
            <person name="Anderson S."/>
            <person name="Arachi H."/>
            <person name="Azer M."/>
            <person name="Bachantsang P."/>
            <person name="Barry A."/>
            <person name="Bayul T."/>
            <person name="Berlin A."/>
            <person name="Bessette D."/>
            <person name="Bloom T."/>
            <person name="Bloom T."/>
            <person name="Boguslavskiy L."/>
            <person name="Bonnet C."/>
            <person name="Boukhgalter B."/>
            <person name="Bourzgui I."/>
            <person name="Brown A."/>
            <person name="Cahill P."/>
            <person name="Channer S."/>
            <person name="Cheshatsang Y."/>
            <person name="Chuda L."/>
            <person name="Citroen M."/>
            <person name="Collymore A."/>
            <person name="Cooke P."/>
            <person name="Costello M."/>
            <person name="D'Aco K."/>
            <person name="Daza R."/>
            <person name="De Haan G."/>
            <person name="DeGray S."/>
            <person name="DeMaso C."/>
            <person name="Dhargay N."/>
            <person name="Dooley K."/>
            <person name="Dooley E."/>
            <person name="Doricent M."/>
            <person name="Dorje P."/>
            <person name="Dorjee K."/>
            <person name="Dupes A."/>
            <person name="Elong R."/>
            <person name="Falk J."/>
            <person name="Farina A."/>
            <person name="Faro S."/>
            <person name="Ferguson D."/>
            <person name="Fisher S."/>
            <person name="Foley C.D."/>
            <person name="Franke A."/>
            <person name="Friedrich D."/>
            <person name="Gadbois L."/>
            <person name="Gearin G."/>
            <person name="Gearin C.R."/>
            <person name="Giannoukos G."/>
            <person name="Goode T."/>
            <person name="Graham J."/>
            <person name="Grandbois E."/>
            <person name="Grewal S."/>
            <person name="Gyaltsen K."/>
            <person name="Hafez N."/>
            <person name="Hagos B."/>
            <person name="Hall J."/>
            <person name="Henson C."/>
            <person name="Hollinger A."/>
            <person name="Honan T."/>
            <person name="Huard M.D."/>
            <person name="Hughes L."/>
            <person name="Hurhula B."/>
            <person name="Husby M.E."/>
            <person name="Kamat A."/>
            <person name="Kanga B."/>
            <person name="Kashin S."/>
            <person name="Khazanovich D."/>
            <person name="Kisner P."/>
            <person name="Lance K."/>
            <person name="Lara M."/>
            <person name="Lee W."/>
            <person name="Lennon N."/>
            <person name="Letendre F."/>
            <person name="LeVine R."/>
            <person name="Lipovsky A."/>
            <person name="Liu X."/>
            <person name="Liu J."/>
            <person name="Liu S."/>
            <person name="Lokyitsang T."/>
            <person name="Lokyitsang Y."/>
            <person name="Lubonja R."/>
            <person name="Lui A."/>
            <person name="MacDonald P."/>
            <person name="Magnisalis V."/>
            <person name="Maru K."/>
            <person name="Matthews C."/>
            <person name="McCusker W."/>
            <person name="McDonough S."/>
            <person name="Mehta T."/>
            <person name="Meldrim J."/>
            <person name="Meneus L."/>
            <person name="Mihai O."/>
            <person name="Mihalev A."/>
            <person name="Mihova T."/>
            <person name="Mittelman R."/>
            <person name="Mlenga V."/>
            <person name="Montmayeur A."/>
            <person name="Mulrain L."/>
            <person name="Navidi A."/>
            <person name="Naylor J."/>
            <person name="Negash T."/>
            <person name="Nguyen T."/>
            <person name="Nguyen N."/>
            <person name="Nicol R."/>
            <person name="Norbu C."/>
            <person name="Norbu N."/>
            <person name="Novod N."/>
            <person name="O'Neill B."/>
            <person name="Osman S."/>
            <person name="Markiewicz E."/>
            <person name="Oyono O.L."/>
            <person name="Patti C."/>
            <person name="Phunkhang P."/>
            <person name="Pierre F."/>
            <person name="Priest M."/>
            <person name="Raghuraman S."/>
            <person name="Rege F."/>
            <person name="Reyes R."/>
            <person name="Rise C."/>
            <person name="Rogov P."/>
            <person name="Ross K."/>
            <person name="Ryan E."/>
            <person name="Settipalli S."/>
            <person name="Shea T."/>
            <person name="Sherpa N."/>
            <person name="Shi L."/>
            <person name="Shih D."/>
            <person name="Sparrow T."/>
            <person name="Spaulding J."/>
            <person name="Stalker J."/>
            <person name="Stange-Thomann N."/>
            <person name="Stavropoulos S."/>
            <person name="Stone C."/>
            <person name="Strader C."/>
            <person name="Tesfaye S."/>
            <person name="Thomson T."/>
            <person name="Thoulutsang Y."/>
            <person name="Thoulutsang D."/>
            <person name="Topham K."/>
            <person name="Topping I."/>
            <person name="Tsamla T."/>
            <person name="Vassiliev H."/>
            <person name="Vo A."/>
            <person name="Wangchuk T."/>
            <person name="Wangdi T."/>
            <person name="Weiand M."/>
            <person name="Wilkinson J."/>
            <person name="Wilson A."/>
            <person name="Yadav S."/>
            <person name="Young G."/>
            <person name="Yu Q."/>
            <person name="Zembek L."/>
            <person name="Zhong D."/>
            <person name="Zimmer A."/>
            <person name="Zwirko Z."/>
            <person name="Jaffe D.B."/>
            <person name="Alvarez P."/>
            <person name="Brockman W."/>
            <person name="Butler J."/>
            <person name="Chin C."/>
            <person name="Gnerre S."/>
            <person name="MacCallum I."/>
            <person name="Graves J.A."/>
            <person name="Ponting C.P."/>
            <person name="Breen M."/>
            <person name="Samollow P.B."/>
            <person name="Lander E.S."/>
            <person name="Lindblad-Toh K."/>
        </authorList>
    </citation>
    <scope>NUCLEOTIDE SEQUENCE [LARGE SCALE GENOMIC DNA]</scope>
</reference>
<dbReference type="InterPro" id="IPR017452">
    <property type="entry name" value="GPCR_Rhodpsn_7TM"/>
</dbReference>
<dbReference type="Proteomes" id="UP000002280">
    <property type="component" value="Chromosome 5"/>
</dbReference>
<evidence type="ECO:0000256" key="8">
    <source>
        <dbReference type="RuleBase" id="RU000688"/>
    </source>
</evidence>
<dbReference type="PROSITE" id="PS50262">
    <property type="entry name" value="G_PROTEIN_RECEP_F1_2"/>
    <property type="match status" value="1"/>
</dbReference>
<keyword evidence="3 9" id="KW-1133">Transmembrane helix</keyword>
<dbReference type="Pfam" id="PF13853">
    <property type="entry name" value="7tm_4"/>
    <property type="match status" value="1"/>
</dbReference>
<dbReference type="Bgee" id="ENSMODG00000020049">
    <property type="expression patterns" value="Expressed in liver"/>
</dbReference>
<evidence type="ECO:0000256" key="2">
    <source>
        <dbReference type="ARBA" id="ARBA00022692"/>
    </source>
</evidence>
<keyword evidence="2 8" id="KW-0812">Transmembrane</keyword>
<feature type="transmembrane region" description="Helical" evidence="9">
    <location>
        <begin position="12"/>
        <end position="29"/>
    </location>
</feature>
<dbReference type="InterPro" id="IPR000725">
    <property type="entry name" value="Olfact_rcpt"/>
</dbReference>
<dbReference type="GO" id="GO:0004930">
    <property type="term" value="F:G protein-coupled receptor activity"/>
    <property type="evidence" value="ECO:0007669"/>
    <property type="project" value="UniProtKB-KW"/>
</dbReference>
<evidence type="ECO:0000256" key="9">
    <source>
        <dbReference type="RuleBase" id="RU363047"/>
    </source>
</evidence>
<dbReference type="STRING" id="13616.ENSMODP00000025045"/>
<dbReference type="SUPFAM" id="SSF81321">
    <property type="entry name" value="Family A G protein-coupled receptor-like"/>
    <property type="match status" value="1"/>
</dbReference>
<keyword evidence="12" id="KW-1185">Reference proteome</keyword>
<dbReference type="GO" id="GO:0004984">
    <property type="term" value="F:olfactory receptor activity"/>
    <property type="evidence" value="ECO:0007669"/>
    <property type="project" value="InterPro"/>
</dbReference>
<dbReference type="FunFam" id="1.20.1070.10:FF:000003">
    <property type="entry name" value="Olfactory receptor"/>
    <property type="match status" value="1"/>
</dbReference>
<keyword evidence="5 9" id="KW-0472">Membrane</keyword>
<dbReference type="Ensembl" id="ENSMODT00000025487.3">
    <property type="protein sequence ID" value="ENSMODP00000025045.3"/>
    <property type="gene ID" value="ENSMODG00000020049.4"/>
</dbReference>
<dbReference type="PRINTS" id="PR00237">
    <property type="entry name" value="GPCRRHODOPSN"/>
</dbReference>
<evidence type="ECO:0000259" key="10">
    <source>
        <dbReference type="PROSITE" id="PS50262"/>
    </source>
</evidence>
<evidence type="ECO:0000256" key="4">
    <source>
        <dbReference type="ARBA" id="ARBA00023040"/>
    </source>
</evidence>
<evidence type="ECO:0000256" key="7">
    <source>
        <dbReference type="ARBA" id="ARBA00023224"/>
    </source>
</evidence>
<dbReference type="eggNOG" id="ENOG502RF3K">
    <property type="taxonomic scope" value="Eukaryota"/>
</dbReference>
<dbReference type="InterPro" id="IPR000276">
    <property type="entry name" value="GPCR_Rhodpsn"/>
</dbReference>
<keyword evidence="9" id="KW-0552">Olfaction</keyword>
<feature type="transmembrane region" description="Helical" evidence="9">
    <location>
        <begin position="305"/>
        <end position="324"/>
    </location>
</feature>
<evidence type="ECO:0000256" key="6">
    <source>
        <dbReference type="ARBA" id="ARBA00023170"/>
    </source>
</evidence>
<dbReference type="CDD" id="cd15413">
    <property type="entry name" value="7tmA_OR8K-like"/>
    <property type="match status" value="1"/>
</dbReference>
<dbReference type="HOGENOM" id="CLU_012526_0_1_1"/>
<evidence type="ECO:0000256" key="1">
    <source>
        <dbReference type="ARBA" id="ARBA00004141"/>
    </source>
</evidence>
<keyword evidence="9" id="KW-1003">Cell membrane</keyword>
<dbReference type="OMA" id="PMEYMAN"/>
<proteinExistence type="inferred from homology"/>
<comment type="similarity">
    <text evidence="8">Belongs to the G-protein coupled receptor 1 family.</text>
</comment>
<feature type="transmembrane region" description="Helical" evidence="9">
    <location>
        <begin position="229"/>
        <end position="258"/>
    </location>
</feature>
<feature type="transmembrane region" description="Helical" evidence="9">
    <location>
        <begin position="92"/>
        <end position="110"/>
    </location>
</feature>
<dbReference type="GO" id="GO:0005886">
    <property type="term" value="C:plasma membrane"/>
    <property type="evidence" value="ECO:0007669"/>
    <property type="project" value="UniProtKB-SubCell"/>
</dbReference>
<feature type="transmembrane region" description="Helical" evidence="9">
    <location>
        <begin position="130"/>
        <end position="150"/>
    </location>
</feature>
<keyword evidence="7 8" id="KW-0807">Transducer</keyword>
<evidence type="ECO:0000256" key="3">
    <source>
        <dbReference type="ARBA" id="ARBA00022989"/>
    </source>
</evidence>
<sequence>MAIKRTCASTKVPHHLCGIAILLSTQIIPMEYMANFNFTQATEFILKGITDRPELQAPLFIIFLAIYTVTVVGNLGLIILIRMDSRLHTPMYFFLSHLAFVDFCYSSAITPKMVVHFVVKKNTISFNACAAQVGCFVTFVITEFYILASMAYDRYVAICNPLLYSVIMSPKLCLLLVVIPYVYSFLVALPNTILTFHLSYCGSNVINHFYCDDVALLPLSCSNTHTKHMLIFVFAGFNTISSLSIILISYSFIIAAILRIRSAEGRFKAFSTCGSHMVTITVLYGTLIFMYLQPKSKDSLETDKISAVIYTVVIPMLNPLIYSLRNKDVKEALKKVLIKGCKTLKMFQSRM</sequence>
<dbReference type="PRINTS" id="PR00245">
    <property type="entry name" value="OLFACTORYR"/>
</dbReference>
<reference evidence="11" key="2">
    <citation type="submission" date="2025-08" db="UniProtKB">
        <authorList>
            <consortium name="Ensembl"/>
        </authorList>
    </citation>
    <scope>IDENTIFICATION</scope>
</reference>
<protein>
    <recommendedName>
        <fullName evidence="9">Olfactory receptor</fullName>
    </recommendedName>
</protein>
<feature type="transmembrane region" description="Helical" evidence="9">
    <location>
        <begin position="162"/>
        <end position="183"/>
    </location>
</feature>
<evidence type="ECO:0000256" key="5">
    <source>
        <dbReference type="ARBA" id="ARBA00023136"/>
    </source>
</evidence>
<keyword evidence="6 8" id="KW-0675">Receptor</keyword>
<feature type="transmembrane region" description="Helical" evidence="9">
    <location>
        <begin position="59"/>
        <end position="80"/>
    </location>
</feature>
<keyword evidence="9" id="KW-0716">Sensory transduction</keyword>
<reference evidence="11" key="3">
    <citation type="submission" date="2025-09" db="UniProtKB">
        <authorList>
            <consortium name="Ensembl"/>
        </authorList>
    </citation>
    <scope>IDENTIFICATION</scope>
</reference>